<evidence type="ECO:0000313" key="2">
    <source>
        <dbReference type="EMBL" id="CAK0841466.1"/>
    </source>
</evidence>
<reference evidence="2" key="1">
    <citation type="submission" date="2023-10" db="EMBL/GenBank/DDBJ databases">
        <authorList>
            <person name="Chen Y."/>
            <person name="Shah S."/>
            <person name="Dougan E. K."/>
            <person name="Thang M."/>
            <person name="Chan C."/>
        </authorList>
    </citation>
    <scope>NUCLEOTIDE SEQUENCE [LARGE SCALE GENOMIC DNA]</scope>
</reference>
<name>A0ABN9T8N2_9DINO</name>
<feature type="compositionally biased region" description="Basic residues" evidence="1">
    <location>
        <begin position="97"/>
        <end position="108"/>
    </location>
</feature>
<feature type="region of interest" description="Disordered" evidence="1">
    <location>
        <begin position="1"/>
        <end position="52"/>
    </location>
</feature>
<organism evidence="2 3">
    <name type="scientific">Prorocentrum cordatum</name>
    <dbReference type="NCBI Taxonomy" id="2364126"/>
    <lineage>
        <taxon>Eukaryota</taxon>
        <taxon>Sar</taxon>
        <taxon>Alveolata</taxon>
        <taxon>Dinophyceae</taxon>
        <taxon>Prorocentrales</taxon>
        <taxon>Prorocentraceae</taxon>
        <taxon>Prorocentrum</taxon>
    </lineage>
</organism>
<feature type="compositionally biased region" description="Low complexity" evidence="1">
    <location>
        <begin position="147"/>
        <end position="160"/>
    </location>
</feature>
<keyword evidence="3" id="KW-1185">Reference proteome</keyword>
<evidence type="ECO:0000313" key="3">
    <source>
        <dbReference type="Proteomes" id="UP001189429"/>
    </source>
</evidence>
<proteinExistence type="predicted"/>
<dbReference type="Proteomes" id="UP001189429">
    <property type="component" value="Unassembled WGS sequence"/>
</dbReference>
<sequence length="333" mass="35825">MWHPSLQILQRRPGWDGEREKGSRAERGGSAASGRQACKSHTSPIQIRKRGRGNPIVQKSFCKSVATLHRDMSVHVSGALVEFERASNKHYGETERRRKRRRRRRRKAAGGLRTPASGRRPRSVQASHPTIARDAEEVGKPPPLPRRAPSARAPHVAGARRGTGGLRRGACRGSLRRRGAASALAVRMARCRAPGPQKPYILCGTLASGKGSRPLGLRSGKSQIVGCLGSEVARRGPGPPGFRTILGPRPRERAVETTGGVPWGPESWDRLGPWALSAAHRLIASGKQEARFGKPCAQTCGHQRSGDPDGPALKGTRAKVICVPQPALALQGS</sequence>
<comment type="caution">
    <text evidence="2">The sequence shown here is derived from an EMBL/GenBank/DDBJ whole genome shotgun (WGS) entry which is preliminary data.</text>
</comment>
<protein>
    <submittedName>
        <fullName evidence="2">Uncharacterized protein</fullName>
    </submittedName>
</protein>
<dbReference type="EMBL" id="CAUYUJ010014458">
    <property type="protein sequence ID" value="CAK0841466.1"/>
    <property type="molecule type" value="Genomic_DNA"/>
</dbReference>
<gene>
    <name evidence="2" type="ORF">PCOR1329_LOCUS36666</name>
</gene>
<feature type="region of interest" description="Disordered" evidence="1">
    <location>
        <begin position="90"/>
        <end position="170"/>
    </location>
</feature>
<evidence type="ECO:0000256" key="1">
    <source>
        <dbReference type="SAM" id="MobiDB-lite"/>
    </source>
</evidence>
<feature type="compositionally biased region" description="Basic and acidic residues" evidence="1">
    <location>
        <begin position="13"/>
        <end position="27"/>
    </location>
</feature>
<accession>A0ABN9T8N2</accession>